<comment type="subcellular location">
    <subcellularLocation>
        <location evidence="1">Cell inner membrane</location>
        <topology evidence="1">Multi-pass membrane protein</topology>
    </subcellularLocation>
    <subcellularLocation>
        <location evidence="8">Cell membrane</location>
        <topology evidence="8">Multi-pass membrane protein</topology>
    </subcellularLocation>
</comment>
<dbReference type="EMBL" id="JACHNU010000001">
    <property type="protein sequence ID" value="MBB4661398.1"/>
    <property type="molecule type" value="Genomic_DNA"/>
</dbReference>
<name>A0A840IBF2_9ACTN</name>
<dbReference type="PANTHER" id="PTHR43357:SF4">
    <property type="entry name" value="INNER MEMBRANE ABC TRANSPORTER PERMEASE PROTEIN YDCV"/>
    <property type="match status" value="1"/>
</dbReference>
<proteinExistence type="inferred from homology"/>
<keyword evidence="6 8" id="KW-1133">Transmembrane helix</keyword>
<dbReference type="Pfam" id="PF00528">
    <property type="entry name" value="BPD_transp_1"/>
    <property type="match status" value="1"/>
</dbReference>
<comment type="similarity">
    <text evidence="8">Belongs to the binding-protein-dependent transport system permease family.</text>
</comment>
<accession>A0A840IBF2</accession>
<dbReference type="SUPFAM" id="SSF161098">
    <property type="entry name" value="MetI-like"/>
    <property type="match status" value="1"/>
</dbReference>
<evidence type="ECO:0000313" key="10">
    <source>
        <dbReference type="EMBL" id="MBB4661398.1"/>
    </source>
</evidence>
<feature type="domain" description="ABC transmembrane type-1" evidence="9">
    <location>
        <begin position="61"/>
        <end position="249"/>
    </location>
</feature>
<evidence type="ECO:0000256" key="6">
    <source>
        <dbReference type="ARBA" id="ARBA00022989"/>
    </source>
</evidence>
<evidence type="ECO:0000256" key="2">
    <source>
        <dbReference type="ARBA" id="ARBA00022448"/>
    </source>
</evidence>
<dbReference type="GO" id="GO:0055085">
    <property type="term" value="P:transmembrane transport"/>
    <property type="evidence" value="ECO:0007669"/>
    <property type="project" value="InterPro"/>
</dbReference>
<reference evidence="10 11" key="1">
    <citation type="submission" date="2020-08" db="EMBL/GenBank/DDBJ databases">
        <title>Genomic Encyclopedia of Archaeal and Bacterial Type Strains, Phase II (KMG-II): from individual species to whole genera.</title>
        <authorList>
            <person name="Goeker M."/>
        </authorList>
    </citation>
    <scope>NUCLEOTIDE SEQUENCE [LARGE SCALE GENOMIC DNA]</scope>
    <source>
        <strain evidence="10 11">DSM 23288</strain>
    </source>
</reference>
<dbReference type="InterPro" id="IPR000515">
    <property type="entry name" value="MetI-like"/>
</dbReference>
<evidence type="ECO:0000256" key="1">
    <source>
        <dbReference type="ARBA" id="ARBA00004429"/>
    </source>
</evidence>
<feature type="transmembrane region" description="Helical" evidence="8">
    <location>
        <begin position="60"/>
        <end position="87"/>
    </location>
</feature>
<evidence type="ECO:0000256" key="8">
    <source>
        <dbReference type="RuleBase" id="RU363032"/>
    </source>
</evidence>
<keyword evidence="4" id="KW-0997">Cell inner membrane</keyword>
<feature type="transmembrane region" description="Helical" evidence="8">
    <location>
        <begin position="229"/>
        <end position="256"/>
    </location>
</feature>
<dbReference type="AlphaFoldDB" id="A0A840IBF2"/>
<dbReference type="PROSITE" id="PS50928">
    <property type="entry name" value="ABC_TM1"/>
    <property type="match status" value="1"/>
</dbReference>
<evidence type="ECO:0000256" key="3">
    <source>
        <dbReference type="ARBA" id="ARBA00022475"/>
    </source>
</evidence>
<feature type="transmembrane region" description="Helical" evidence="8">
    <location>
        <begin position="130"/>
        <end position="152"/>
    </location>
</feature>
<evidence type="ECO:0000256" key="5">
    <source>
        <dbReference type="ARBA" id="ARBA00022692"/>
    </source>
</evidence>
<comment type="caution">
    <text evidence="10">The sequence shown here is derived from an EMBL/GenBank/DDBJ whole genome shotgun (WGS) entry which is preliminary data.</text>
</comment>
<organism evidence="10 11">
    <name type="scientific">Conexibacter arvalis</name>
    <dbReference type="NCBI Taxonomy" id="912552"/>
    <lineage>
        <taxon>Bacteria</taxon>
        <taxon>Bacillati</taxon>
        <taxon>Actinomycetota</taxon>
        <taxon>Thermoleophilia</taxon>
        <taxon>Solirubrobacterales</taxon>
        <taxon>Conexibacteraceae</taxon>
        <taxon>Conexibacter</taxon>
    </lineage>
</organism>
<evidence type="ECO:0000259" key="9">
    <source>
        <dbReference type="PROSITE" id="PS50928"/>
    </source>
</evidence>
<protein>
    <submittedName>
        <fullName evidence="10">Putative spermidine/putrescine transport system permease protein</fullName>
    </submittedName>
</protein>
<dbReference type="Proteomes" id="UP000585272">
    <property type="component" value="Unassembled WGS sequence"/>
</dbReference>
<keyword evidence="5 8" id="KW-0812">Transmembrane</keyword>
<evidence type="ECO:0000256" key="4">
    <source>
        <dbReference type="ARBA" id="ARBA00022519"/>
    </source>
</evidence>
<feature type="transmembrane region" description="Helical" evidence="8">
    <location>
        <begin position="173"/>
        <end position="198"/>
    </location>
</feature>
<evidence type="ECO:0000256" key="7">
    <source>
        <dbReference type="ARBA" id="ARBA00023136"/>
    </source>
</evidence>
<keyword evidence="2 8" id="KW-0813">Transport</keyword>
<dbReference type="CDD" id="cd06261">
    <property type="entry name" value="TM_PBP2"/>
    <property type="match status" value="1"/>
</dbReference>
<feature type="transmembrane region" description="Helical" evidence="8">
    <location>
        <begin position="99"/>
        <end position="118"/>
    </location>
</feature>
<keyword evidence="11" id="KW-1185">Reference proteome</keyword>
<dbReference type="InterPro" id="IPR035906">
    <property type="entry name" value="MetI-like_sf"/>
</dbReference>
<evidence type="ECO:0000313" key="11">
    <source>
        <dbReference type="Proteomes" id="UP000585272"/>
    </source>
</evidence>
<sequence length="285" mass="29997">MTMRRCVQALVVAILLFLVTPVLVVIPMAFSSSAFLEFPPPGWTTEWFAEFFRDPDWIDALTLSLRVAGGAMVLSLTVGTAAAYALVRRGVRFRGATQGFLTLPIVMPTIVYAVGAYLVALKLGLVGSELLLMCAHAVLALPFVLLNVTASLQTIDQRLELVAQSMGARPWTAFRSVTLPLIAPALIASALIAVVISLDETVVALFLTEDTRPTLPVKVYNSIRYDLNAVVPAAAAVVLAGTVAIAAALGLVRWVIARATGMRAGAPAGDGVEIGAGEPETGGAR</sequence>
<gene>
    <name evidence="10" type="ORF">BDZ31_000971</name>
</gene>
<keyword evidence="3" id="KW-1003">Cell membrane</keyword>
<keyword evidence="7 8" id="KW-0472">Membrane</keyword>
<dbReference type="PANTHER" id="PTHR43357">
    <property type="entry name" value="INNER MEMBRANE ABC TRANSPORTER PERMEASE PROTEIN YDCV"/>
    <property type="match status" value="1"/>
</dbReference>
<dbReference type="Gene3D" id="1.10.3720.10">
    <property type="entry name" value="MetI-like"/>
    <property type="match status" value="1"/>
</dbReference>
<dbReference type="GO" id="GO:0005886">
    <property type="term" value="C:plasma membrane"/>
    <property type="evidence" value="ECO:0007669"/>
    <property type="project" value="UniProtKB-SubCell"/>
</dbReference>